<dbReference type="EMBL" id="FOAJ01000004">
    <property type="protein sequence ID" value="SEK94268.1"/>
    <property type="molecule type" value="Genomic_DNA"/>
</dbReference>
<keyword evidence="2" id="KW-1185">Reference proteome</keyword>
<dbReference type="RefSeq" id="WP_090548007.1">
    <property type="nucleotide sequence ID" value="NZ_FNSR01000002.1"/>
</dbReference>
<dbReference type="Pfam" id="PF11811">
    <property type="entry name" value="DUF3331"/>
    <property type="match status" value="1"/>
</dbReference>
<name>A0A1H7L5N0_9BURK</name>
<dbReference type="OrthoDB" id="9152922at2"/>
<proteinExistence type="predicted"/>
<sequence>MNPGTKRAMCTADALVVRCGDECFELGHSMGDAGGQAMERIDVSAARLPAGDVWRHVTRALRECSDATAQQYFVEHLRRQPDDSSANFVMRVLERKTDTSVLVTWRDATRCRYDDQVWQRVISRRSGVCVLSGQAITRGDAIYRPKKGRHWPSNAHCMILAVVLDAADGLSPAKR</sequence>
<dbReference type="InterPro" id="IPR021769">
    <property type="entry name" value="DUF3331"/>
</dbReference>
<protein>
    <recommendedName>
        <fullName evidence="3">DUF3331 domain-containing protein</fullName>
    </recommendedName>
</protein>
<dbReference type="AlphaFoldDB" id="A0A1H7L5N0"/>
<reference evidence="2" key="1">
    <citation type="submission" date="2016-10" db="EMBL/GenBank/DDBJ databases">
        <authorList>
            <person name="Varghese N."/>
            <person name="Submissions S."/>
        </authorList>
    </citation>
    <scope>NUCLEOTIDE SEQUENCE [LARGE SCALE GENOMIC DNA]</scope>
    <source>
        <strain evidence="2">LMG 26416</strain>
    </source>
</reference>
<evidence type="ECO:0000313" key="2">
    <source>
        <dbReference type="Proteomes" id="UP000199120"/>
    </source>
</evidence>
<evidence type="ECO:0008006" key="3">
    <source>
        <dbReference type="Google" id="ProtNLM"/>
    </source>
</evidence>
<dbReference type="Proteomes" id="UP000199120">
    <property type="component" value="Unassembled WGS sequence"/>
</dbReference>
<gene>
    <name evidence="1" type="ORF">SAMN05192542_104196</name>
</gene>
<evidence type="ECO:0000313" key="1">
    <source>
        <dbReference type="EMBL" id="SEK94268.1"/>
    </source>
</evidence>
<organism evidence="1 2">
    <name type="scientific">Paraburkholderia caballeronis</name>
    <dbReference type="NCBI Taxonomy" id="416943"/>
    <lineage>
        <taxon>Bacteria</taxon>
        <taxon>Pseudomonadati</taxon>
        <taxon>Pseudomonadota</taxon>
        <taxon>Betaproteobacteria</taxon>
        <taxon>Burkholderiales</taxon>
        <taxon>Burkholderiaceae</taxon>
        <taxon>Paraburkholderia</taxon>
    </lineage>
</organism>
<accession>A0A1H7L5N0</accession>